<evidence type="ECO:0000259" key="1">
    <source>
        <dbReference type="Pfam" id="PF00248"/>
    </source>
</evidence>
<comment type="caution">
    <text evidence="2">The sequence shown here is derived from an EMBL/GenBank/DDBJ whole genome shotgun (WGS) entry which is preliminary data.</text>
</comment>
<feature type="domain" description="NADP-dependent oxidoreductase" evidence="1">
    <location>
        <begin position="38"/>
        <end position="320"/>
    </location>
</feature>
<dbReference type="SUPFAM" id="SSF51430">
    <property type="entry name" value="NAD(P)-linked oxidoreductase"/>
    <property type="match status" value="1"/>
</dbReference>
<dbReference type="InterPro" id="IPR020471">
    <property type="entry name" value="AKR"/>
</dbReference>
<organism evidence="2 3">
    <name type="scientific">Micromonospora kangleipakensis</name>
    <dbReference type="NCBI Taxonomy" id="1077942"/>
    <lineage>
        <taxon>Bacteria</taxon>
        <taxon>Bacillati</taxon>
        <taxon>Actinomycetota</taxon>
        <taxon>Actinomycetes</taxon>
        <taxon>Micromonosporales</taxon>
        <taxon>Micromonosporaceae</taxon>
        <taxon>Micromonospora</taxon>
    </lineage>
</organism>
<dbReference type="PRINTS" id="PR00069">
    <property type="entry name" value="ALDKETRDTASE"/>
</dbReference>
<evidence type="ECO:0000313" key="3">
    <source>
        <dbReference type="Proteomes" id="UP000294114"/>
    </source>
</evidence>
<proteinExistence type="predicted"/>
<accession>A0A4V2GCV3</accession>
<keyword evidence="3" id="KW-1185">Reference proteome</keyword>
<dbReference type="GO" id="GO:0016491">
    <property type="term" value="F:oxidoreductase activity"/>
    <property type="evidence" value="ECO:0007669"/>
    <property type="project" value="InterPro"/>
</dbReference>
<dbReference type="PANTHER" id="PTHR43638:SF3">
    <property type="entry name" value="ALDEHYDE REDUCTASE"/>
    <property type="match status" value="1"/>
</dbReference>
<dbReference type="Pfam" id="PF00248">
    <property type="entry name" value="Aldo_ket_red"/>
    <property type="match status" value="1"/>
</dbReference>
<name>A0A4V2GCV3_9ACTN</name>
<dbReference type="InterPro" id="IPR023210">
    <property type="entry name" value="NADP_OxRdtase_dom"/>
</dbReference>
<protein>
    <submittedName>
        <fullName evidence="2">Aryl-alcohol dehydrogenase-like predicted oxidoreductase</fullName>
    </submittedName>
</protein>
<dbReference type="PANTHER" id="PTHR43638">
    <property type="entry name" value="OXIDOREDUCTASE, ALDO/KETO REDUCTASE FAMILY PROTEIN"/>
    <property type="match status" value="1"/>
</dbReference>
<sequence length="346" mass="37404">MAGAGTARVAERACRPACAGSFEAMRFVQLDTPKPISKIGLGTWQFGSKEWGYGPDYERRAAEIVRRALELGVTLFDTAELYGFGRSERILGAALGDDRAKVVVASKIFPVLPIAAVVQQRAVASAGRLGVSSIDLYQVHQPNPVVADTTTMRGMRALQDVGLVGEVGVSNYNLRRWRFAEAALGRRVLSNQVRYSMVDRGPEEDLIPYAEQAGRIVIAYSPLGQGFLSGRYDAKNPPSGAVRRANPYFLPENLERGTALIATLREVADAHDATPSQIALAYLLRHPNVVAIPGASGVEQMERNAAAAEIDLTDDEYAALATEARQFRPITGLAAVPKLVRARTGR</sequence>
<evidence type="ECO:0000313" key="2">
    <source>
        <dbReference type="EMBL" id="RZU73506.1"/>
    </source>
</evidence>
<dbReference type="EMBL" id="SHLD01000001">
    <property type="protein sequence ID" value="RZU73506.1"/>
    <property type="molecule type" value="Genomic_DNA"/>
</dbReference>
<gene>
    <name evidence="2" type="ORF">EV384_1911</name>
</gene>
<dbReference type="AlphaFoldDB" id="A0A4V2GCV3"/>
<dbReference type="InterPro" id="IPR036812">
    <property type="entry name" value="NAD(P)_OxRdtase_dom_sf"/>
</dbReference>
<dbReference type="Gene3D" id="3.20.20.100">
    <property type="entry name" value="NADP-dependent oxidoreductase domain"/>
    <property type="match status" value="1"/>
</dbReference>
<reference evidence="2 3" key="1">
    <citation type="submission" date="2019-02" db="EMBL/GenBank/DDBJ databases">
        <title>Sequencing the genomes of 1000 actinobacteria strains.</title>
        <authorList>
            <person name="Klenk H.-P."/>
        </authorList>
    </citation>
    <scope>NUCLEOTIDE SEQUENCE [LARGE SCALE GENOMIC DNA]</scope>
    <source>
        <strain evidence="2 3">DSM 45612</strain>
    </source>
</reference>
<dbReference type="Proteomes" id="UP000294114">
    <property type="component" value="Unassembled WGS sequence"/>
</dbReference>